<dbReference type="FunFam" id="3.40.50.720:FF:000261">
    <property type="entry name" value="NADPH-dependent 1-acyldihydroxyacetone phosphate reductase"/>
    <property type="match status" value="1"/>
</dbReference>
<dbReference type="Proteomes" id="UP001147747">
    <property type="component" value="Unassembled WGS sequence"/>
</dbReference>
<reference evidence="5" key="1">
    <citation type="submission" date="2022-12" db="EMBL/GenBank/DDBJ databases">
        <authorList>
            <person name="Petersen C."/>
        </authorList>
    </citation>
    <scope>NUCLEOTIDE SEQUENCE</scope>
    <source>
        <strain evidence="5">IBT 29677</strain>
    </source>
</reference>
<dbReference type="RefSeq" id="XP_056487421.1">
    <property type="nucleotide sequence ID" value="XM_056631870.1"/>
</dbReference>
<evidence type="ECO:0000256" key="3">
    <source>
        <dbReference type="ARBA" id="ARBA00023002"/>
    </source>
</evidence>
<dbReference type="EMBL" id="JAPZBU010000008">
    <property type="protein sequence ID" value="KAJ5391743.1"/>
    <property type="molecule type" value="Genomic_DNA"/>
</dbReference>
<name>A0A9W9VYD8_9EURO</name>
<dbReference type="GO" id="GO:0005783">
    <property type="term" value="C:endoplasmic reticulum"/>
    <property type="evidence" value="ECO:0007669"/>
    <property type="project" value="TreeGrafter"/>
</dbReference>
<protein>
    <recommendedName>
        <fullName evidence="7">Short-chain dehydrogenase/reductase</fullName>
    </recommendedName>
</protein>
<evidence type="ECO:0008006" key="7">
    <source>
        <dbReference type="Google" id="ProtNLM"/>
    </source>
</evidence>
<dbReference type="InterPro" id="IPR036291">
    <property type="entry name" value="NAD(P)-bd_dom_sf"/>
</dbReference>
<keyword evidence="6" id="KW-1185">Reference proteome</keyword>
<dbReference type="InterPro" id="IPR002347">
    <property type="entry name" value="SDR_fam"/>
</dbReference>
<dbReference type="GO" id="GO:0000140">
    <property type="term" value="F:acylglycerone-phosphate reductase (NADP+) activity"/>
    <property type="evidence" value="ECO:0007669"/>
    <property type="project" value="TreeGrafter"/>
</dbReference>
<evidence type="ECO:0000256" key="1">
    <source>
        <dbReference type="ARBA" id="ARBA00006484"/>
    </source>
</evidence>
<dbReference type="Pfam" id="PF00106">
    <property type="entry name" value="adh_short"/>
    <property type="match status" value="1"/>
</dbReference>
<sequence>MGQKTVLITGCSEGGIGDALAKTFHKKGFRVFASARNTAKVQHLKDMGLDIVQLDVTDEESIKQAALTVKAAMGGYLDFLVNNSGAGYSMPLLDSDVSIAKRMFDVNVFAVVTVTQAFAPLLIASKGTIVNIGSVLGKMPFPWQGYYNASKAAVAIMTDQMRIEFSPWGVRAILITTGAIRTKFFDNLPSAPRLPKNSLYYPAKDVIEPALAGTEMEKNAMDVNSYAEVVVNNAIRSSPKKHLWSGGGALLTWLASTFGWSTVWDTLLRPVAHMPDITNKIRDAEKTEQDRQKTN</sequence>
<dbReference type="PROSITE" id="PS00061">
    <property type="entry name" value="ADH_SHORT"/>
    <property type="match status" value="1"/>
</dbReference>
<dbReference type="GO" id="GO:0006654">
    <property type="term" value="P:phosphatidic acid biosynthetic process"/>
    <property type="evidence" value="ECO:0007669"/>
    <property type="project" value="TreeGrafter"/>
</dbReference>
<evidence type="ECO:0000256" key="2">
    <source>
        <dbReference type="ARBA" id="ARBA00022857"/>
    </source>
</evidence>
<dbReference type="PANTHER" id="PTHR44169:SF3">
    <property type="entry name" value="SHORT-CHAIN DEHYDROGENASE SRDE"/>
    <property type="match status" value="1"/>
</dbReference>
<dbReference type="GeneID" id="81370850"/>
<organism evidence="5 6">
    <name type="scientific">Penicillium cosmopolitanum</name>
    <dbReference type="NCBI Taxonomy" id="1131564"/>
    <lineage>
        <taxon>Eukaryota</taxon>
        <taxon>Fungi</taxon>
        <taxon>Dikarya</taxon>
        <taxon>Ascomycota</taxon>
        <taxon>Pezizomycotina</taxon>
        <taxon>Eurotiomycetes</taxon>
        <taxon>Eurotiomycetidae</taxon>
        <taxon>Eurotiales</taxon>
        <taxon>Aspergillaceae</taxon>
        <taxon>Penicillium</taxon>
    </lineage>
</organism>
<dbReference type="Gene3D" id="3.40.50.720">
    <property type="entry name" value="NAD(P)-binding Rossmann-like Domain"/>
    <property type="match status" value="1"/>
</dbReference>
<keyword evidence="3" id="KW-0560">Oxidoreductase</keyword>
<reference evidence="5" key="2">
    <citation type="journal article" date="2023" name="IMA Fungus">
        <title>Comparative genomic study of the Penicillium genus elucidates a diverse pangenome and 15 lateral gene transfer events.</title>
        <authorList>
            <person name="Petersen C."/>
            <person name="Sorensen T."/>
            <person name="Nielsen M.R."/>
            <person name="Sondergaard T.E."/>
            <person name="Sorensen J.L."/>
            <person name="Fitzpatrick D.A."/>
            <person name="Frisvad J.C."/>
            <person name="Nielsen K.L."/>
        </authorList>
    </citation>
    <scope>NUCLEOTIDE SEQUENCE</scope>
    <source>
        <strain evidence="5">IBT 29677</strain>
    </source>
</reference>
<dbReference type="GO" id="GO:0004806">
    <property type="term" value="F:triacylglycerol lipase activity"/>
    <property type="evidence" value="ECO:0007669"/>
    <property type="project" value="TreeGrafter"/>
</dbReference>
<dbReference type="AlphaFoldDB" id="A0A9W9VYD8"/>
<proteinExistence type="inferred from homology"/>
<evidence type="ECO:0000313" key="6">
    <source>
        <dbReference type="Proteomes" id="UP001147747"/>
    </source>
</evidence>
<dbReference type="OrthoDB" id="2102561at2759"/>
<dbReference type="PRINTS" id="PR00081">
    <property type="entry name" value="GDHRDH"/>
</dbReference>
<dbReference type="SUPFAM" id="SSF51735">
    <property type="entry name" value="NAD(P)-binding Rossmann-fold domains"/>
    <property type="match status" value="1"/>
</dbReference>
<evidence type="ECO:0000313" key="5">
    <source>
        <dbReference type="EMBL" id="KAJ5391743.1"/>
    </source>
</evidence>
<dbReference type="PANTHER" id="PTHR44169">
    <property type="entry name" value="NADPH-DEPENDENT 1-ACYLDIHYDROXYACETONE PHOSPHATE REDUCTASE"/>
    <property type="match status" value="1"/>
</dbReference>
<gene>
    <name evidence="5" type="ORF">N7509_007233</name>
</gene>
<comment type="caution">
    <text evidence="5">The sequence shown here is derived from an EMBL/GenBank/DDBJ whole genome shotgun (WGS) entry which is preliminary data.</text>
</comment>
<dbReference type="InterPro" id="IPR020904">
    <property type="entry name" value="Sc_DH/Rdtase_CS"/>
</dbReference>
<accession>A0A9W9VYD8</accession>
<evidence type="ECO:0000256" key="4">
    <source>
        <dbReference type="RuleBase" id="RU000363"/>
    </source>
</evidence>
<dbReference type="CDD" id="cd05374">
    <property type="entry name" value="17beta-HSD-like_SDR_c"/>
    <property type="match status" value="1"/>
</dbReference>
<dbReference type="GO" id="GO:0005811">
    <property type="term" value="C:lipid droplet"/>
    <property type="evidence" value="ECO:0007669"/>
    <property type="project" value="TreeGrafter"/>
</dbReference>
<dbReference type="GO" id="GO:0019433">
    <property type="term" value="P:triglyceride catabolic process"/>
    <property type="evidence" value="ECO:0007669"/>
    <property type="project" value="TreeGrafter"/>
</dbReference>
<comment type="similarity">
    <text evidence="1 4">Belongs to the short-chain dehydrogenases/reductases (SDR) family.</text>
</comment>
<dbReference type="PRINTS" id="PR00080">
    <property type="entry name" value="SDRFAMILY"/>
</dbReference>
<keyword evidence="2" id="KW-0521">NADP</keyword>